<evidence type="ECO:0000313" key="1">
    <source>
        <dbReference type="EMBL" id="KAJ8623688.1"/>
    </source>
</evidence>
<reference evidence="1 2" key="1">
    <citation type="journal article" date="2022" name="Hortic Res">
        <title>A haplotype resolved chromosomal level avocado genome allows analysis of novel avocado genes.</title>
        <authorList>
            <person name="Nath O."/>
            <person name="Fletcher S.J."/>
            <person name="Hayward A."/>
            <person name="Shaw L.M."/>
            <person name="Masouleh A.K."/>
            <person name="Furtado A."/>
            <person name="Henry R.J."/>
            <person name="Mitter N."/>
        </authorList>
    </citation>
    <scope>NUCLEOTIDE SEQUENCE [LARGE SCALE GENOMIC DNA]</scope>
    <source>
        <strain evidence="2">cv. Hass</strain>
    </source>
</reference>
<keyword evidence="2" id="KW-1185">Reference proteome</keyword>
<name>A0ACC2KRI5_PERAE</name>
<dbReference type="Proteomes" id="UP001234297">
    <property type="component" value="Chromosome 11"/>
</dbReference>
<organism evidence="1 2">
    <name type="scientific">Persea americana</name>
    <name type="common">Avocado</name>
    <dbReference type="NCBI Taxonomy" id="3435"/>
    <lineage>
        <taxon>Eukaryota</taxon>
        <taxon>Viridiplantae</taxon>
        <taxon>Streptophyta</taxon>
        <taxon>Embryophyta</taxon>
        <taxon>Tracheophyta</taxon>
        <taxon>Spermatophyta</taxon>
        <taxon>Magnoliopsida</taxon>
        <taxon>Magnoliidae</taxon>
        <taxon>Laurales</taxon>
        <taxon>Lauraceae</taxon>
        <taxon>Persea</taxon>
    </lineage>
</organism>
<accession>A0ACC2KRI5</accession>
<comment type="caution">
    <text evidence="1">The sequence shown here is derived from an EMBL/GenBank/DDBJ whole genome shotgun (WGS) entry which is preliminary data.</text>
</comment>
<dbReference type="EMBL" id="CM056819">
    <property type="protein sequence ID" value="KAJ8623688.1"/>
    <property type="molecule type" value="Genomic_DNA"/>
</dbReference>
<gene>
    <name evidence="1" type="ORF">MRB53_032218</name>
</gene>
<protein>
    <submittedName>
        <fullName evidence="1">Uncharacterized protein</fullName>
    </submittedName>
</protein>
<evidence type="ECO:0000313" key="2">
    <source>
        <dbReference type="Proteomes" id="UP001234297"/>
    </source>
</evidence>
<sequence length="70" mass="8260">MRGEKDTWARVGLEHRREEETFWNREEDETLFYISIALFLGFSSHNDSFLSESLEEDFDAFTMAFSISGK</sequence>
<proteinExistence type="predicted"/>